<dbReference type="STRING" id="1847728.BTM29_07275"/>
<evidence type="ECO:0000313" key="2">
    <source>
        <dbReference type="EMBL" id="APX72373.1"/>
    </source>
</evidence>
<dbReference type="AlphaFoldDB" id="A0A1P8Q3E9"/>
<evidence type="ECO:0000259" key="1">
    <source>
        <dbReference type="PROSITE" id="PS51186"/>
    </source>
</evidence>
<dbReference type="Gene3D" id="3.40.630.30">
    <property type="match status" value="1"/>
</dbReference>
<gene>
    <name evidence="2" type="ORF">BTM29_07275</name>
</gene>
<organism evidence="2 3">
    <name type="scientific">Companilactobacillus allii</name>
    <dbReference type="NCBI Taxonomy" id="1847728"/>
    <lineage>
        <taxon>Bacteria</taxon>
        <taxon>Bacillati</taxon>
        <taxon>Bacillota</taxon>
        <taxon>Bacilli</taxon>
        <taxon>Lactobacillales</taxon>
        <taxon>Lactobacillaceae</taxon>
        <taxon>Companilactobacillus</taxon>
    </lineage>
</organism>
<keyword evidence="3" id="KW-1185">Reference proteome</keyword>
<dbReference type="CDD" id="cd04301">
    <property type="entry name" value="NAT_SF"/>
    <property type="match status" value="1"/>
</dbReference>
<dbReference type="GO" id="GO:0016747">
    <property type="term" value="F:acyltransferase activity, transferring groups other than amino-acyl groups"/>
    <property type="evidence" value="ECO:0007669"/>
    <property type="project" value="InterPro"/>
</dbReference>
<sequence length="154" mass="17703">MSEQLILREAIPDDAEKLLEFLKLASKQSDFIKHDSLDEVTIDQEKNSLDIIYNSDDNELVVAIFDDEIIGFCRLENSDKEIAELGVVVDKDFWGNGIGSYLIEDALNWAKESSLKKVFLEVYKNNPVAIHIYHKYGFTTESEKHETLIMEKMV</sequence>
<proteinExistence type="predicted"/>
<reference evidence="3" key="1">
    <citation type="submission" date="2016-12" db="EMBL/GenBank/DDBJ databases">
        <authorList>
            <person name="Jung M.Y."/>
            <person name="Lee S.H."/>
        </authorList>
    </citation>
    <scope>NUCLEOTIDE SEQUENCE [LARGE SCALE GENOMIC DNA]</scope>
    <source>
        <strain evidence="3">WiKim39</strain>
    </source>
</reference>
<dbReference type="RefSeq" id="WP_076615465.1">
    <property type="nucleotide sequence ID" value="NZ_CP019323.1"/>
</dbReference>
<dbReference type="EMBL" id="CP019323">
    <property type="protein sequence ID" value="APX72373.1"/>
    <property type="molecule type" value="Genomic_DNA"/>
</dbReference>
<dbReference type="SUPFAM" id="SSF55729">
    <property type="entry name" value="Acyl-CoA N-acyltransferases (Nat)"/>
    <property type="match status" value="1"/>
</dbReference>
<dbReference type="Proteomes" id="UP000187499">
    <property type="component" value="Chromosome"/>
</dbReference>
<protein>
    <submittedName>
        <fullName evidence="2">GNAT family N-acetyltransferase</fullName>
    </submittedName>
</protein>
<feature type="domain" description="N-acetyltransferase" evidence="1">
    <location>
        <begin position="5"/>
        <end position="154"/>
    </location>
</feature>
<dbReference type="KEGG" id="lalw:BTM29_07275"/>
<dbReference type="PANTHER" id="PTHR43415:SF3">
    <property type="entry name" value="GNAT-FAMILY ACETYLTRANSFERASE"/>
    <property type="match status" value="1"/>
</dbReference>
<dbReference type="PANTHER" id="PTHR43415">
    <property type="entry name" value="SPERMIDINE N(1)-ACETYLTRANSFERASE"/>
    <property type="match status" value="1"/>
</dbReference>
<dbReference type="PROSITE" id="PS51186">
    <property type="entry name" value="GNAT"/>
    <property type="match status" value="1"/>
</dbReference>
<dbReference type="Pfam" id="PF00583">
    <property type="entry name" value="Acetyltransf_1"/>
    <property type="match status" value="1"/>
</dbReference>
<dbReference type="OrthoDB" id="948250at2"/>
<dbReference type="InterPro" id="IPR000182">
    <property type="entry name" value="GNAT_dom"/>
</dbReference>
<accession>A0A1P8Q3E9</accession>
<evidence type="ECO:0000313" key="3">
    <source>
        <dbReference type="Proteomes" id="UP000187499"/>
    </source>
</evidence>
<keyword evidence="2" id="KW-0808">Transferase</keyword>
<name>A0A1P8Q3E9_9LACO</name>
<dbReference type="InterPro" id="IPR016181">
    <property type="entry name" value="Acyl_CoA_acyltransferase"/>
</dbReference>